<evidence type="ECO:0000256" key="8">
    <source>
        <dbReference type="PROSITE-ProRule" id="PRU01360"/>
    </source>
</evidence>
<keyword evidence="3 8" id="KW-1134">Transmembrane beta strand</keyword>
<keyword evidence="7 8" id="KW-0998">Cell outer membrane</keyword>
<name>A0ABY3AGL1_9FLAO</name>
<evidence type="ECO:0000313" key="13">
    <source>
        <dbReference type="Proteomes" id="UP000315363"/>
    </source>
</evidence>
<organism evidence="12 13">
    <name type="scientific">Arenibacter algicola</name>
    <dbReference type="NCBI Taxonomy" id="616991"/>
    <lineage>
        <taxon>Bacteria</taxon>
        <taxon>Pseudomonadati</taxon>
        <taxon>Bacteroidota</taxon>
        <taxon>Flavobacteriia</taxon>
        <taxon>Flavobacteriales</taxon>
        <taxon>Flavobacteriaceae</taxon>
        <taxon>Arenibacter</taxon>
    </lineage>
</organism>
<feature type="domain" description="TonB-dependent receptor-like beta-barrel" evidence="10">
    <location>
        <begin position="481"/>
        <end position="1045"/>
    </location>
</feature>
<dbReference type="InterPro" id="IPR036942">
    <property type="entry name" value="Beta-barrel_TonB_sf"/>
</dbReference>
<comment type="caution">
    <text evidence="12">The sequence shown here is derived from an EMBL/GenBank/DDBJ whole genome shotgun (WGS) entry which is preliminary data.</text>
</comment>
<dbReference type="SUPFAM" id="SSF56935">
    <property type="entry name" value="Porins"/>
    <property type="match status" value="1"/>
</dbReference>
<accession>A0ABY3AGL1</accession>
<keyword evidence="6 8" id="KW-0472">Membrane</keyword>
<dbReference type="Pfam" id="PF07715">
    <property type="entry name" value="Plug"/>
    <property type="match status" value="1"/>
</dbReference>
<dbReference type="InterPro" id="IPR000531">
    <property type="entry name" value="Beta-barrel_TonB"/>
</dbReference>
<dbReference type="SUPFAM" id="SSF49464">
    <property type="entry name" value="Carboxypeptidase regulatory domain-like"/>
    <property type="match status" value="1"/>
</dbReference>
<evidence type="ECO:0000256" key="9">
    <source>
        <dbReference type="RuleBase" id="RU003357"/>
    </source>
</evidence>
<proteinExistence type="inferred from homology"/>
<evidence type="ECO:0000259" key="10">
    <source>
        <dbReference type="Pfam" id="PF00593"/>
    </source>
</evidence>
<sequence length="1082" mass="119244">MKIKFINILFRQRKGLLLFAMRVFIFLLCTTTFGFTTGEIFSQNTKIHIDKDQIISIDDVFDLLREQTEYTFIYQEDLFKDVPKVQLKKGFIRANRLLETCFAGKDFKLDLKGNKIVIIATGPSNTKQQALIISGTVSDTDGQPLPGASIVEKGTSNGTQSDFDGKFSIEVASENATLVVSYLGFASKEVPLDGETVIAVNLAEDAAGLEEVIVVGYGSIKQKDLTGSVVSISGEELKDLPNPNIMDKVQGRLPGLTIINSNAAPGSDPQILIRGTNSLQASNFPLIVLDGIPYAGSLSSITPSDVESMSVLKDASATAIYGSRGSNGVILVTTKKGRKGLKPSITLDSRVSFNSTLNKLDVLDAEQYVEYKGFFGEETGFPLQPSEIANLEAGRVSDWQDITTRTAIQRDNTLSIRGGGEAMSYFASASKLDQEGIVKGSEYNRTSIRLNGDYKINDWMDIGTQVMFSEEDWGDKPDLSQNLATLLSPLGKPYNDDGTNTLYPVPEDQFFENPLDILNNYRKQVRRRLQSNFYALIDLPYVDGLSYRLNYGRLEQRTDTDAFNPSTTLAGVGGGSASRAYSTSIDYTVENLLLYNRNFGDHVIDATALYSFQEATNDNSSLSDGGFVSDALTFYAVGSGENTTNVSAGHSQRNLISQMGRLNYGYKGKYNATYTVRRDGSSVFGANNKWATFHSGALTWTISEEDFLQNADWLDYMKLKASYGTSGNQAISPYQTGTRISRGSGYYFDSSVTSFTASNLANPNLRWESTESWNFGLEFNLLKNRLTGSIDLYKTTSNDLLRNKSLNLTQGFSSVISNIGSLENKGVEVSLNGVLIDKPDFSWDATVGFFKNKNKILVLDGQQEDLLSDNLFIGEDINVIFGYKYGGVYADQAEIDASKQPDAKPGDAIIVDVDGDGTITTEDRTIVGRGSPDWTMGITNTLSYKNFQLSAHIYVLEGERTVNNFVNSRFWGQGRFNYPDIDFWTPNNTDAKYPRPVFVDDRTRILEDRDYVRLKNITLGYTFSKPVLDRIGLSSLRLYIAGNNLMTVTDWSGKDPETLVDGGNLGEYPSAKSFVFGASIGL</sequence>
<dbReference type="InterPro" id="IPR023996">
    <property type="entry name" value="TonB-dep_OMP_SusC/RagA"/>
</dbReference>
<evidence type="ECO:0000256" key="7">
    <source>
        <dbReference type="ARBA" id="ARBA00023237"/>
    </source>
</evidence>
<evidence type="ECO:0000259" key="11">
    <source>
        <dbReference type="Pfam" id="PF07715"/>
    </source>
</evidence>
<keyword evidence="5 9" id="KW-0798">TonB box</keyword>
<dbReference type="NCBIfam" id="TIGR04056">
    <property type="entry name" value="OMP_RagA_SusC"/>
    <property type="match status" value="1"/>
</dbReference>
<protein>
    <submittedName>
        <fullName evidence="12">TonB-linked SusC/RagA family outer membrane protein</fullName>
    </submittedName>
</protein>
<reference evidence="12 13" key="1">
    <citation type="submission" date="2019-06" db="EMBL/GenBank/DDBJ databases">
        <title>A large-scale integrated study on North Sea by COGITO (Coastal Microbe Genomic &amp; Taxonomic Observatory).</title>
        <authorList>
            <person name="Teeling H."/>
        </authorList>
    </citation>
    <scope>NUCLEOTIDE SEQUENCE [LARGE SCALE GENOMIC DNA]</scope>
    <source>
        <strain evidence="12 13">MAR_2009_79</strain>
    </source>
</reference>
<comment type="subcellular location">
    <subcellularLocation>
        <location evidence="1 8">Cell outer membrane</location>
        <topology evidence="1 8">Multi-pass membrane protein</topology>
    </subcellularLocation>
</comment>
<dbReference type="Gene3D" id="2.170.130.10">
    <property type="entry name" value="TonB-dependent receptor, plug domain"/>
    <property type="match status" value="1"/>
</dbReference>
<dbReference type="InterPro" id="IPR037066">
    <property type="entry name" value="Plug_dom_sf"/>
</dbReference>
<evidence type="ECO:0000256" key="1">
    <source>
        <dbReference type="ARBA" id="ARBA00004571"/>
    </source>
</evidence>
<dbReference type="InterPro" id="IPR008969">
    <property type="entry name" value="CarboxyPept-like_regulatory"/>
</dbReference>
<gene>
    <name evidence="12" type="ORF">GQ41_4256</name>
</gene>
<dbReference type="Gene3D" id="2.60.40.1120">
    <property type="entry name" value="Carboxypeptidase-like, regulatory domain"/>
    <property type="match status" value="1"/>
</dbReference>
<comment type="similarity">
    <text evidence="8 9">Belongs to the TonB-dependent receptor family.</text>
</comment>
<evidence type="ECO:0000256" key="3">
    <source>
        <dbReference type="ARBA" id="ARBA00022452"/>
    </source>
</evidence>
<dbReference type="InterPro" id="IPR039426">
    <property type="entry name" value="TonB-dep_rcpt-like"/>
</dbReference>
<evidence type="ECO:0000313" key="12">
    <source>
        <dbReference type="EMBL" id="TQO39576.1"/>
    </source>
</evidence>
<evidence type="ECO:0000256" key="5">
    <source>
        <dbReference type="ARBA" id="ARBA00023077"/>
    </source>
</evidence>
<evidence type="ECO:0000256" key="2">
    <source>
        <dbReference type="ARBA" id="ARBA00022448"/>
    </source>
</evidence>
<dbReference type="InterPro" id="IPR012910">
    <property type="entry name" value="Plug_dom"/>
</dbReference>
<dbReference type="PROSITE" id="PS52016">
    <property type="entry name" value="TONB_DEPENDENT_REC_3"/>
    <property type="match status" value="1"/>
</dbReference>
<feature type="domain" description="TonB-dependent receptor plug" evidence="11">
    <location>
        <begin position="222"/>
        <end position="329"/>
    </location>
</feature>
<dbReference type="Pfam" id="PF00593">
    <property type="entry name" value="TonB_dep_Rec_b-barrel"/>
    <property type="match status" value="1"/>
</dbReference>
<keyword evidence="13" id="KW-1185">Reference proteome</keyword>
<keyword evidence="4 8" id="KW-0812">Transmembrane</keyword>
<evidence type="ECO:0000256" key="4">
    <source>
        <dbReference type="ARBA" id="ARBA00022692"/>
    </source>
</evidence>
<dbReference type="NCBIfam" id="TIGR04057">
    <property type="entry name" value="SusC_RagA_signa"/>
    <property type="match status" value="1"/>
</dbReference>
<dbReference type="Pfam" id="PF13715">
    <property type="entry name" value="CarbopepD_reg_2"/>
    <property type="match status" value="1"/>
</dbReference>
<keyword evidence="2 8" id="KW-0813">Transport</keyword>
<dbReference type="InterPro" id="IPR023997">
    <property type="entry name" value="TonB-dep_OMP_SusC/RagA_CS"/>
</dbReference>
<dbReference type="EMBL" id="VHIF01000001">
    <property type="protein sequence ID" value="TQO39576.1"/>
    <property type="molecule type" value="Genomic_DNA"/>
</dbReference>
<dbReference type="Gene3D" id="2.40.170.20">
    <property type="entry name" value="TonB-dependent receptor, beta-barrel domain"/>
    <property type="match status" value="1"/>
</dbReference>
<dbReference type="Proteomes" id="UP000315363">
    <property type="component" value="Unassembled WGS sequence"/>
</dbReference>
<dbReference type="RefSeq" id="WP_227021039.1">
    <property type="nucleotide sequence ID" value="NZ_VHIF01000001.1"/>
</dbReference>
<evidence type="ECO:0000256" key="6">
    <source>
        <dbReference type="ARBA" id="ARBA00023136"/>
    </source>
</evidence>